<dbReference type="PANTHER" id="PTHR33620">
    <property type="entry name" value="UREASE ACCESSORY PROTEIN F"/>
    <property type="match status" value="1"/>
</dbReference>
<keyword evidence="1 3" id="KW-0996">Nickel insertion</keyword>
<dbReference type="GO" id="GO:0005737">
    <property type="term" value="C:cytoplasm"/>
    <property type="evidence" value="ECO:0007669"/>
    <property type="project" value="UniProtKB-SubCell"/>
</dbReference>
<dbReference type="EMBL" id="AQFT01000159">
    <property type="protein sequence ID" value="EMZ19688.1"/>
    <property type="molecule type" value="Genomic_DNA"/>
</dbReference>
<keyword evidence="2 3" id="KW-0143">Chaperone</keyword>
<dbReference type="Gene3D" id="1.10.4190.10">
    <property type="entry name" value="Urease accessory protein UreF"/>
    <property type="match status" value="1"/>
</dbReference>
<evidence type="ECO:0000313" key="5">
    <source>
        <dbReference type="Proteomes" id="UP000012589"/>
    </source>
</evidence>
<dbReference type="STRING" id="1235802.C823_05372"/>
<dbReference type="InterPro" id="IPR002639">
    <property type="entry name" value="UreF"/>
</dbReference>
<dbReference type="GO" id="GO:0016151">
    <property type="term" value="F:nickel cation binding"/>
    <property type="evidence" value="ECO:0007669"/>
    <property type="project" value="UniProtKB-UniRule"/>
</dbReference>
<dbReference type="HOGENOM" id="CLU_049215_4_2_9"/>
<reference evidence="4 5" key="1">
    <citation type="journal article" date="2014" name="Genome Announc.">
        <title>Draft genome sequences of the altered schaedler flora, a defined bacterial community from gnotobiotic mice.</title>
        <authorList>
            <person name="Wannemuehler M.J."/>
            <person name="Overstreet A.M."/>
            <person name="Ward D.V."/>
            <person name="Phillips G.J."/>
        </authorList>
    </citation>
    <scope>NUCLEOTIDE SEQUENCE [LARGE SCALE GENOMIC DNA]</scope>
    <source>
        <strain evidence="4 5">ASF492</strain>
    </source>
</reference>
<comment type="caution">
    <text evidence="4">The sequence shown here is derived from an EMBL/GenBank/DDBJ whole genome shotgun (WGS) entry which is preliminary data.</text>
</comment>
<dbReference type="PANTHER" id="PTHR33620:SF1">
    <property type="entry name" value="UREASE ACCESSORY PROTEIN F"/>
    <property type="match status" value="1"/>
</dbReference>
<sequence>MNLQGWRKKYLLLQVNDALFPIGAYSHSYGLETYIQKNLLTSLDDVWEFLYHRMCYSFCYNEFLAVRLAYEYAAAGQIQKIEILDDLLEASRVPKETREAGHKLGSRFVKTVMGMDIPYESDIFQRYCGKCRDRTMTHSIVYGVFCAAVGIPYEDAMEHYLYAQTSSMITNCVKTIPLSQTDGQHLLYRSQELFPELLDQVKGLTEDELCLSAPGIDIRCMQHEGLYSRIYMS</sequence>
<dbReference type="Pfam" id="PF01730">
    <property type="entry name" value="UreF"/>
    <property type="match status" value="1"/>
</dbReference>
<name>N1ZZV6_9FIRM</name>
<evidence type="ECO:0000313" key="4">
    <source>
        <dbReference type="EMBL" id="EMZ19688.1"/>
    </source>
</evidence>
<evidence type="ECO:0000256" key="1">
    <source>
        <dbReference type="ARBA" id="ARBA00022988"/>
    </source>
</evidence>
<dbReference type="OrthoDB" id="9798772at2"/>
<comment type="subcellular location">
    <subcellularLocation>
        <location evidence="3">Cytoplasm</location>
    </subcellularLocation>
</comment>
<dbReference type="InterPro" id="IPR038277">
    <property type="entry name" value="UreF_sf"/>
</dbReference>
<organism evidence="4 5">
    <name type="scientific">Eubacterium plexicaudatum ASF492</name>
    <dbReference type="NCBI Taxonomy" id="1235802"/>
    <lineage>
        <taxon>Bacteria</taxon>
        <taxon>Bacillati</taxon>
        <taxon>Bacillota</taxon>
        <taxon>Clostridia</taxon>
        <taxon>Eubacteriales</taxon>
        <taxon>Eubacteriaceae</taxon>
        <taxon>Eubacterium</taxon>
    </lineage>
</organism>
<protein>
    <recommendedName>
        <fullName evidence="3">Urease accessory protein UreF</fullName>
    </recommendedName>
</protein>
<evidence type="ECO:0000256" key="2">
    <source>
        <dbReference type="ARBA" id="ARBA00023186"/>
    </source>
</evidence>
<gene>
    <name evidence="3" type="primary">ureF</name>
    <name evidence="4" type="ORF">C823_05372</name>
</gene>
<comment type="similarity">
    <text evidence="3">Belongs to the UreF family.</text>
</comment>
<dbReference type="PIRSF" id="PIRSF009467">
    <property type="entry name" value="Ureas_acces_UreF"/>
    <property type="match status" value="1"/>
</dbReference>
<keyword evidence="3" id="KW-0963">Cytoplasm</keyword>
<dbReference type="eggNOG" id="COG0830">
    <property type="taxonomic scope" value="Bacteria"/>
</dbReference>
<dbReference type="HAMAP" id="MF_01385">
    <property type="entry name" value="UreF"/>
    <property type="match status" value="1"/>
</dbReference>
<accession>N1ZZV6</accession>
<keyword evidence="5" id="KW-1185">Reference proteome</keyword>
<evidence type="ECO:0000256" key="3">
    <source>
        <dbReference type="HAMAP-Rule" id="MF_01385"/>
    </source>
</evidence>
<comment type="function">
    <text evidence="3">Required for maturation of urease via the functional incorporation of the urease nickel metallocenter.</text>
</comment>
<dbReference type="AlphaFoldDB" id="N1ZZV6"/>
<comment type="subunit">
    <text evidence="3">UreD, UreF and UreG form a complex that acts as a GTP-hydrolysis-dependent molecular chaperone, activating the urease apoprotein by helping to assemble the nickel containing metallocenter of UreC. The UreE protein probably delivers the nickel.</text>
</comment>
<dbReference type="PATRIC" id="fig|1235802.3.peg.5669"/>
<dbReference type="Proteomes" id="UP000012589">
    <property type="component" value="Unassembled WGS sequence"/>
</dbReference>
<proteinExistence type="inferred from homology"/>